<dbReference type="NCBIfam" id="TIGR03558">
    <property type="entry name" value="oxido_grp_1"/>
    <property type="match status" value="1"/>
</dbReference>
<dbReference type="Proteomes" id="UP001226160">
    <property type="component" value="Unassembled WGS sequence"/>
</dbReference>
<evidence type="ECO:0000259" key="3">
    <source>
        <dbReference type="Pfam" id="PF00296"/>
    </source>
</evidence>
<organism evidence="4 5">
    <name type="scientific">Corynebacterium propinquum</name>
    <dbReference type="NCBI Taxonomy" id="43769"/>
    <lineage>
        <taxon>Bacteria</taxon>
        <taxon>Bacillati</taxon>
        <taxon>Actinomycetota</taxon>
        <taxon>Actinomycetes</taxon>
        <taxon>Mycobacteriales</taxon>
        <taxon>Corynebacteriaceae</taxon>
        <taxon>Corynebacterium</taxon>
    </lineage>
</organism>
<dbReference type="InterPro" id="IPR019949">
    <property type="entry name" value="CmoO-like"/>
</dbReference>
<proteinExistence type="predicted"/>
<dbReference type="InterPro" id="IPR050766">
    <property type="entry name" value="Bact_Lucif_Oxidored"/>
</dbReference>
<dbReference type="PANTHER" id="PTHR30137:SF6">
    <property type="entry name" value="LUCIFERASE-LIKE MONOOXYGENASE"/>
    <property type="match status" value="1"/>
</dbReference>
<dbReference type="PANTHER" id="PTHR30137">
    <property type="entry name" value="LUCIFERASE-LIKE MONOOXYGENASE"/>
    <property type="match status" value="1"/>
</dbReference>
<comment type="caution">
    <text evidence="4">The sequence shown here is derived from an EMBL/GenBank/DDBJ whole genome shotgun (WGS) entry which is preliminary data.</text>
</comment>
<dbReference type="AlphaFoldDB" id="A0AAP4BT43"/>
<evidence type="ECO:0000313" key="5">
    <source>
        <dbReference type="Proteomes" id="UP001226160"/>
    </source>
</evidence>
<feature type="region of interest" description="Disordered" evidence="2">
    <location>
        <begin position="1"/>
        <end position="29"/>
    </location>
</feature>
<dbReference type="GO" id="GO:0016705">
    <property type="term" value="F:oxidoreductase activity, acting on paired donors, with incorporation or reduction of molecular oxygen"/>
    <property type="evidence" value="ECO:0007669"/>
    <property type="project" value="InterPro"/>
</dbReference>
<dbReference type="InterPro" id="IPR036661">
    <property type="entry name" value="Luciferase-like_sf"/>
</dbReference>
<dbReference type="InterPro" id="IPR011251">
    <property type="entry name" value="Luciferase-like_dom"/>
</dbReference>
<name>A0AAP4BT43_9CORY</name>
<dbReference type="GO" id="GO:0005829">
    <property type="term" value="C:cytosol"/>
    <property type="evidence" value="ECO:0007669"/>
    <property type="project" value="TreeGrafter"/>
</dbReference>
<dbReference type="SUPFAM" id="SSF51679">
    <property type="entry name" value="Bacterial luciferase-like"/>
    <property type="match status" value="1"/>
</dbReference>
<dbReference type="EC" id="1.-.-.-" evidence="4"/>
<dbReference type="EMBL" id="JASNVP010000004">
    <property type="protein sequence ID" value="MDK4325905.1"/>
    <property type="molecule type" value="Genomic_DNA"/>
</dbReference>
<gene>
    <name evidence="4" type="ORF">QPX54_05155</name>
</gene>
<dbReference type="Pfam" id="PF00296">
    <property type="entry name" value="Bac_luciferase"/>
    <property type="match status" value="1"/>
</dbReference>
<comment type="similarity">
    <text evidence="1">To bacterial alkanal monooxygenase alpha and beta chains.</text>
</comment>
<dbReference type="RefSeq" id="WP_249605994.1">
    <property type="nucleotide sequence ID" value="NZ_CP091865.1"/>
</dbReference>
<feature type="domain" description="Luciferase-like" evidence="3">
    <location>
        <begin position="51"/>
        <end position="330"/>
    </location>
</feature>
<reference evidence="4" key="1">
    <citation type="submission" date="2023-05" db="EMBL/GenBank/DDBJ databases">
        <title>Metabolic capabilities are highly conserved among human nasal-associated Corynebacterium species in pangenomic analyses.</title>
        <authorList>
            <person name="Tran T.H."/>
            <person name="Roberts A.Q."/>
            <person name="Escapa I.F."/>
            <person name="Gao W."/>
            <person name="Conlan S."/>
            <person name="Kong H."/>
            <person name="Segre J.A."/>
            <person name="Kelly M.S."/>
            <person name="Lemon K.P."/>
        </authorList>
    </citation>
    <scope>NUCLEOTIDE SEQUENCE</scope>
    <source>
        <strain evidence="4">KPL2654</strain>
    </source>
</reference>
<accession>A0AAP4BT43</accession>
<evidence type="ECO:0000313" key="4">
    <source>
        <dbReference type="EMBL" id="MDK4325905.1"/>
    </source>
</evidence>
<sequence length="362" mass="38774">MSDSVSTGSAGSTNSTDAASAASPTSPANASAQRIPLSLIDFCTLYSGESTADTMARSVEFARSAEKLGFSRIWYAEHHNMPHIASSVPALIMAHVGAHTDSIRLGAGGVMLPNHSPYSIAEQYGTLAEMYPGRIDLGLGRAPGTDMHTLGRALRRDPRAAENFPDDVRQLQGFLGAPEDSPVPGVIAIPGRNTNVPLFILGSSMFGASLAAKYGLPYAFASHFAPQHLENATAYYRENFQPSEYLSEPYVIAAVNVIADKTTEGAQQQFDQVARSRVRAFAARGRKITDAQLEGLVHSPQGQQIISMLHYTAVGTEDEVRDYLQDFAATAHADELMISLQGTTFDDTAAGMQHLANAWQLG</sequence>
<protein>
    <submittedName>
        <fullName evidence="4">LLM class flavin-dependent oxidoreductase</fullName>
        <ecNumber evidence="4">1.-.-.-</ecNumber>
    </submittedName>
</protein>
<keyword evidence="4" id="KW-0560">Oxidoreductase</keyword>
<evidence type="ECO:0000256" key="2">
    <source>
        <dbReference type="SAM" id="MobiDB-lite"/>
    </source>
</evidence>
<dbReference type="Gene3D" id="3.20.20.30">
    <property type="entry name" value="Luciferase-like domain"/>
    <property type="match status" value="1"/>
</dbReference>
<evidence type="ECO:0000256" key="1">
    <source>
        <dbReference type="ARBA" id="ARBA00007789"/>
    </source>
</evidence>